<feature type="compositionally biased region" description="Basic and acidic residues" evidence="2">
    <location>
        <begin position="158"/>
        <end position="171"/>
    </location>
</feature>
<evidence type="ECO:0000313" key="4">
    <source>
        <dbReference type="EMBL" id="NDO88508.1"/>
    </source>
</evidence>
<feature type="domain" description="AB hydrolase-1" evidence="3">
    <location>
        <begin position="336"/>
        <end position="584"/>
    </location>
</feature>
<evidence type="ECO:0000256" key="1">
    <source>
        <dbReference type="ARBA" id="ARBA00022801"/>
    </source>
</evidence>
<gene>
    <name evidence="4" type="ORF">GYH36_03350</name>
</gene>
<sequence length="601" mass="65920">MSWRAPAEAPSGPVATRRRPGRRPRPATRKEVPDGRPAHPHPRDRRFRRGAARSRPALAPDPGPAHGALGPRRRAGLRRRAARRAARPRRGPHHVPSPARDRPDRPARARPHRGRAHRRHRGVGRGRPAARGRRPRGGRGPPAARRRALGARPRGRRPAGDRGRRARDRRERLHRAPARAAHRPHVQGVRAPQVPRPAPGPRVHARPAPPGGLGLRLLRRHPHGRRPRAPPAREARARARAAHRDRAQRRVPLRPAQGPSPGRRGGPGRRRVGRLVRRRQHGDTGRFVRVTHDPSDFTSALPDGPWRHEFIPANGARFHVALAGPEDRGVRDPGPPLVVLLHSFPQFWWAWRHQVEPLAAAGYRVAAMDVRGVGASDKPPIGYDAPTRTRDIAGVIRSLGSGRAVVVGHGTGGSLAWSMAALQPAVTAGVAAFSAPHPARLHTSARRLLTPAAARQLAFYQVPTLPERALVRGDLVAEVLATGAATPFAPDVVDTYRTVMRIPFAAHTAMESLRWAVRSTPRPDGRRYLAALRRPVDVPALQVHAGRDGLLRRDLADADGAALARDFRFEVIDDAGHFLPEEAPDAVTDLLLDWLPRVVQG</sequence>
<feature type="compositionally biased region" description="Basic and acidic residues" evidence="2">
    <location>
        <begin position="231"/>
        <end position="245"/>
    </location>
</feature>
<feature type="region of interest" description="Disordered" evidence="2">
    <location>
        <begin position="1"/>
        <end position="282"/>
    </location>
</feature>
<name>A0ABX0B723_9MICO</name>
<keyword evidence="5" id="KW-1185">Reference proteome</keyword>
<feature type="compositionally biased region" description="Basic residues" evidence="2">
    <location>
        <begin position="16"/>
        <end position="27"/>
    </location>
</feature>
<dbReference type="EMBL" id="JAAFAN010000007">
    <property type="protein sequence ID" value="NDO88508.1"/>
    <property type="molecule type" value="Genomic_DNA"/>
</dbReference>
<dbReference type="Proteomes" id="UP000471672">
    <property type="component" value="Unassembled WGS sequence"/>
</dbReference>
<feature type="compositionally biased region" description="Basic residues" evidence="2">
    <location>
        <begin position="217"/>
        <end position="228"/>
    </location>
</feature>
<feature type="compositionally biased region" description="Basic residues" evidence="2">
    <location>
        <begin position="266"/>
        <end position="280"/>
    </location>
</feature>
<keyword evidence="1 4" id="KW-0378">Hydrolase</keyword>
<evidence type="ECO:0000256" key="2">
    <source>
        <dbReference type="SAM" id="MobiDB-lite"/>
    </source>
</evidence>
<feature type="compositionally biased region" description="Basic residues" evidence="2">
    <location>
        <begin position="144"/>
        <end position="157"/>
    </location>
</feature>
<dbReference type="SUPFAM" id="SSF53474">
    <property type="entry name" value="alpha/beta-Hydrolases"/>
    <property type="match status" value="1"/>
</dbReference>
<dbReference type="PRINTS" id="PR00412">
    <property type="entry name" value="EPOXHYDRLASE"/>
</dbReference>
<reference evidence="4 5" key="1">
    <citation type="journal article" date="2021" name="Arch. Microbiol.">
        <title>Cellulosimicrobium fucosivorans sp. nov., isolated from San Elijo Lagoon, contains a fucose metabolic pathway linked to carotenoid production.</title>
        <authorList>
            <person name="Aviles F.A."/>
            <person name="Kyndt J.A."/>
        </authorList>
    </citation>
    <scope>NUCLEOTIDE SEQUENCE [LARGE SCALE GENOMIC DNA]</scope>
    <source>
        <strain evidence="4 5">SE3</strain>
    </source>
</reference>
<feature type="compositionally biased region" description="Basic and acidic residues" evidence="2">
    <location>
        <begin position="28"/>
        <end position="37"/>
    </location>
</feature>
<feature type="compositionally biased region" description="Basic residues" evidence="2">
    <location>
        <begin position="172"/>
        <end position="185"/>
    </location>
</feature>
<dbReference type="PANTHER" id="PTHR43329">
    <property type="entry name" value="EPOXIDE HYDROLASE"/>
    <property type="match status" value="1"/>
</dbReference>
<evidence type="ECO:0000259" key="3">
    <source>
        <dbReference type="Pfam" id="PF00561"/>
    </source>
</evidence>
<protein>
    <submittedName>
        <fullName evidence="4">Alpha/beta hydrolase</fullName>
    </submittedName>
</protein>
<dbReference type="GO" id="GO:0016787">
    <property type="term" value="F:hydrolase activity"/>
    <property type="evidence" value="ECO:0007669"/>
    <property type="project" value="UniProtKB-KW"/>
</dbReference>
<proteinExistence type="predicted"/>
<evidence type="ECO:0000313" key="5">
    <source>
        <dbReference type="Proteomes" id="UP000471672"/>
    </source>
</evidence>
<feature type="compositionally biased region" description="Basic residues" evidence="2">
    <location>
        <begin position="108"/>
        <end position="137"/>
    </location>
</feature>
<accession>A0ABX0B723</accession>
<dbReference type="Pfam" id="PF00561">
    <property type="entry name" value="Abhydrolase_1"/>
    <property type="match status" value="1"/>
</dbReference>
<comment type="caution">
    <text evidence="4">The sequence shown here is derived from an EMBL/GenBank/DDBJ whole genome shotgun (WGS) entry which is preliminary data.</text>
</comment>
<dbReference type="InterPro" id="IPR029058">
    <property type="entry name" value="AB_hydrolase_fold"/>
</dbReference>
<dbReference type="InterPro" id="IPR000073">
    <property type="entry name" value="AB_hydrolase_1"/>
</dbReference>
<dbReference type="InterPro" id="IPR000639">
    <property type="entry name" value="Epox_hydrolase-like"/>
</dbReference>
<feature type="compositionally biased region" description="Basic residues" evidence="2">
    <location>
        <begin position="38"/>
        <end position="52"/>
    </location>
</feature>
<organism evidence="4 5">
    <name type="scientific">Cellulosimicrobium composti</name>
    <dbReference type="NCBI Taxonomy" id="2672572"/>
    <lineage>
        <taxon>Bacteria</taxon>
        <taxon>Bacillati</taxon>
        <taxon>Actinomycetota</taxon>
        <taxon>Actinomycetes</taxon>
        <taxon>Micrococcales</taxon>
        <taxon>Promicromonosporaceae</taxon>
        <taxon>Cellulosimicrobium</taxon>
    </lineage>
</organism>
<feature type="compositionally biased region" description="Basic residues" evidence="2">
    <location>
        <begin position="71"/>
        <end position="93"/>
    </location>
</feature>
<dbReference type="Gene3D" id="3.40.50.1820">
    <property type="entry name" value="alpha/beta hydrolase"/>
    <property type="match status" value="1"/>
</dbReference>